<comment type="caution">
    <text evidence="1">The sequence shown here is derived from an EMBL/GenBank/DDBJ whole genome shotgun (WGS) entry which is preliminary data.</text>
</comment>
<dbReference type="EMBL" id="JAUCBP010000007">
    <property type="protein sequence ID" value="MDM7861162.1"/>
    <property type="molecule type" value="Genomic_DNA"/>
</dbReference>
<evidence type="ECO:0000313" key="2">
    <source>
        <dbReference type="Proteomes" id="UP001234343"/>
    </source>
</evidence>
<gene>
    <name evidence="1" type="ORF">QTP81_11190</name>
</gene>
<dbReference type="Proteomes" id="UP001234343">
    <property type="component" value="Unassembled WGS sequence"/>
</dbReference>
<dbReference type="SUPFAM" id="SSF52151">
    <property type="entry name" value="FabD/lysophospholipase-like"/>
    <property type="match status" value="1"/>
</dbReference>
<protein>
    <submittedName>
        <fullName evidence="1">Patatin-like phospholipase family protein</fullName>
    </submittedName>
</protein>
<reference evidence="1 2" key="1">
    <citation type="submission" date="2023-06" db="EMBL/GenBank/DDBJ databases">
        <title>Alteromonas sp. ASW11-36 isolated from intertidal sand.</title>
        <authorList>
            <person name="Li Y."/>
        </authorList>
    </citation>
    <scope>NUCLEOTIDE SEQUENCE [LARGE SCALE GENOMIC DNA]</scope>
    <source>
        <strain evidence="1 2">ASW11-36</strain>
    </source>
</reference>
<dbReference type="InterPro" id="IPR016035">
    <property type="entry name" value="Acyl_Trfase/lysoPLipase"/>
</dbReference>
<dbReference type="RefSeq" id="WP_289365547.1">
    <property type="nucleotide sequence ID" value="NZ_JAUCBP010000007.1"/>
</dbReference>
<evidence type="ECO:0000313" key="1">
    <source>
        <dbReference type="EMBL" id="MDM7861162.1"/>
    </source>
</evidence>
<organism evidence="1 2">
    <name type="scientific">Alteromonas arenosi</name>
    <dbReference type="NCBI Taxonomy" id="3055817"/>
    <lineage>
        <taxon>Bacteria</taxon>
        <taxon>Pseudomonadati</taxon>
        <taxon>Pseudomonadota</taxon>
        <taxon>Gammaproteobacteria</taxon>
        <taxon>Alteromonadales</taxon>
        <taxon>Alteromonadaceae</taxon>
        <taxon>Alteromonas/Salinimonas group</taxon>
        <taxon>Alteromonas</taxon>
    </lineage>
</organism>
<proteinExistence type="predicted"/>
<name>A0ABT7SY90_9ALTE</name>
<sequence>MLTIYAGPNARERISDGAIKADDFTVFLGASGGPKWFSLFGLDKYMFGEFFADRQQPLHMIGSSAGAFRAACFAQSDPVAAIKRLAKHYSTTTYSDKPTPQEITDSAKALLDIVVPENQIEAIIHNPVFKAHFIVARTLGLAASETSIVQMAGLMRSYLVNRVSRRLLKDQYQRFVFQSPSSALAFKDDMGFATQSVAFTTNNLKPALLASGSIPMVMKGIADIPDAPKGMYRDGGIIDYHFDLDIDTQGGLILYPHFNASPRAGWFDKSLPRKVREKNYTNTVMLVPSAEFVASLPYGKIPDREDFTKMDSEQRIAYWRTVLTETERLAESFDKTINNVGATKILPIDSI</sequence>
<accession>A0ABT7SY90</accession>
<keyword evidence="2" id="KW-1185">Reference proteome</keyword>